<evidence type="ECO:0000256" key="4">
    <source>
        <dbReference type="ARBA" id="ARBA00005178"/>
    </source>
</evidence>
<dbReference type="PROSITE" id="PS50972">
    <property type="entry name" value="PTERIN_BINDING"/>
    <property type="match status" value="1"/>
</dbReference>
<evidence type="ECO:0000256" key="6">
    <source>
        <dbReference type="ARBA" id="ARBA00012032"/>
    </source>
</evidence>
<dbReference type="CDD" id="cd00740">
    <property type="entry name" value="MeTr"/>
    <property type="match status" value="1"/>
</dbReference>
<comment type="caution">
    <text evidence="30">The sequence shown here is derived from an EMBL/GenBank/DDBJ whole genome shotgun (WGS) entry which is preliminary data.</text>
</comment>
<evidence type="ECO:0000256" key="10">
    <source>
        <dbReference type="ARBA" id="ARBA00022628"/>
    </source>
</evidence>
<dbReference type="Pfam" id="PF02574">
    <property type="entry name" value="S-methyl_trans"/>
    <property type="match status" value="1"/>
</dbReference>
<dbReference type="Gene3D" id="3.20.20.330">
    <property type="entry name" value="Homocysteine-binding-like domain"/>
    <property type="match status" value="1"/>
</dbReference>
<sequence length="1231" mass="135960">MAASDLNASLTQRLAQRILILDGGMGTMLQNAQLSEEDFRSERFSDWPSDLKGNNDLLALTCPDVVSRIHRAYLEAGADIIETNTFNSTRLSQADYGMEEIVVELNRESARLAREVCDAVAAETGVPRYVAGVLGPTSRTASLSPDVNDPSKRNVTFDELRENYYEAAQALIEGGADLIMIETIFDTLNAKAAIYALEVLFEDLGKRLPVMISGTITDASGRTLSGQTTEAFWNSVRHAQPLSVGLNCALGAEELRPYLEELSTKADTFVSAHPNAGLPNEFGEYDQTPEEMAAIVSEFAESGLVNIIGGCCGSTPEHIRAIADAVRPMAPRQIPERSSACRLSGLEPFNIDADSLFVNVGERTNVTGSARFKRLIVEEDFTTALEVALEQVENGAQVIDINMDEGMLESQEAMVRFLNLIAGEPDIARVPIMIDSSKWDIIEAGLKCVQGKAIVNSISLKEGEAAFREQATKCRRFGAAIVVMAFDEDGQADTFARKTEICERAYRLLVDDIGFPAEDIIFDPNIFAIATGIEEHNNYAVDFIEASQWIRENLPHAMISGGVSNVSFSFRGNNPVREAIHSVFLYHAIRAGLSMGIVNAGQLAVYDDLPAELRDAVEDVVLNKRSDGTERLLDLADKYKDDGSGPAKKEDLEWRGWPVNKRIEYALVKGITAYIEGDTEEARVQAERPIEVIEGPLMDGMNVVGDLFGAGKMFLPQVVKSARVMKQAVAYLIPYIEAGKSEGTQAKGKIVMATVKGDVHDIGKNIVGVVLQCNNYEVIDLGVMVPAEKILQAAIDHNADIIGLSGLITPSLDEMVHVAKEMQRRGMNLPLLIGGATTSKAHTAVKIEPQYEHPVIYVTDASRAVGVVGRLLAPNLKTAYVAEIREEYVKVRERNAKRRPKAADLDYTQARKRRFRTDWNTQTPVEPKFLGLKTFDNYDLEELIERIDWTPFFMSWQLAGKYPKILNDEVVGEAARNLFADAQDMLRKLVDEKRVQARGVIGLWPANSVDDDVVEVYADESRSEVIERLHHIRQQTTKGRDGICYSLADFIAPKESGKADWIGGFAVTTGHGVDELTKAYEAAGDDYNAILVQALTDRLAEAFAERIHERVRKEFWGYVPEETLDNDALIAEKYQGIRPAPGYPACPDHTEKGTLFKLLNATENTGLALTESYAMWPAAAVAGWYFAHPQSKYFSTGKITRDQVEAIAERKQMTIEEMERWLSPVLSYDPN</sequence>
<dbReference type="PANTHER" id="PTHR45833">
    <property type="entry name" value="METHIONINE SYNTHASE"/>
    <property type="match status" value="1"/>
</dbReference>
<dbReference type="Gene3D" id="3.20.20.20">
    <property type="entry name" value="Dihydropteroate synthase-like"/>
    <property type="match status" value="1"/>
</dbReference>
<dbReference type="InterPro" id="IPR000489">
    <property type="entry name" value="Pterin-binding_dom"/>
</dbReference>
<dbReference type="Gene3D" id="3.10.196.10">
    <property type="entry name" value="Vitamin B12-dependent methionine synthase, activation domain"/>
    <property type="match status" value="1"/>
</dbReference>
<dbReference type="InterPro" id="IPR006158">
    <property type="entry name" value="Cobalamin-bd"/>
</dbReference>
<dbReference type="InterPro" id="IPR037010">
    <property type="entry name" value="VitB12-dep_Met_synth_activ_sf"/>
</dbReference>
<dbReference type="Pfam" id="PF00809">
    <property type="entry name" value="Pterin_bind"/>
    <property type="match status" value="1"/>
</dbReference>
<keyword evidence="14" id="KW-0677">Repeat</keyword>
<feature type="binding site" evidence="23">
    <location>
        <position position="861"/>
    </location>
    <ligand>
        <name>methylcob(III)alamin</name>
        <dbReference type="ChEBI" id="CHEBI:28115"/>
    </ligand>
</feature>
<dbReference type="GO" id="GO:0050667">
    <property type="term" value="P:homocysteine metabolic process"/>
    <property type="evidence" value="ECO:0007669"/>
    <property type="project" value="TreeGrafter"/>
</dbReference>
<dbReference type="PROSITE" id="PS50970">
    <property type="entry name" value="HCY"/>
    <property type="match status" value="1"/>
</dbReference>
<evidence type="ECO:0000256" key="21">
    <source>
        <dbReference type="PIRNR" id="PIRNR000381"/>
    </source>
</evidence>
<dbReference type="SUPFAM" id="SSF52242">
    <property type="entry name" value="Cobalamin (vitamin B12)-binding domain"/>
    <property type="match status" value="1"/>
</dbReference>
<dbReference type="GO" id="GO:0031419">
    <property type="term" value="F:cobalamin binding"/>
    <property type="evidence" value="ECO:0007669"/>
    <property type="project" value="UniProtKB-UniRule"/>
</dbReference>
<dbReference type="InterPro" id="IPR036594">
    <property type="entry name" value="Meth_synthase_dom"/>
</dbReference>
<evidence type="ECO:0000256" key="24">
    <source>
        <dbReference type="PROSITE-ProRule" id="PRU00333"/>
    </source>
</evidence>
<comment type="domain">
    <text evidence="21">Modular enzyme with four functionally distinct domains. The isolated Hcy-binding domain catalyzes methyl transfer from free methylcobalamin to homocysteine. The Hcy-binding domain in association with the pterin-binding domain catalyzes the methylation of cob(I)alamin by methyltetrahydrofolate and the methylation of homocysteine. The B12-binding domain binds the cofactor. The AdoMet activation domain binds S-adenosyl-L-methionine. Under aerobic conditions cob(I)alamin can be converted to inactive cob(II)alamin. Reductive methylation by S-adenosyl-L-methionine and flavodoxin regenerates methylcobalamin.</text>
</comment>
<evidence type="ECO:0000256" key="9">
    <source>
        <dbReference type="ARBA" id="ARBA00022605"/>
    </source>
</evidence>
<evidence type="ECO:0000256" key="17">
    <source>
        <dbReference type="ARBA" id="ARBA00023285"/>
    </source>
</evidence>
<dbReference type="Pfam" id="PF02607">
    <property type="entry name" value="B12-binding_2"/>
    <property type="match status" value="1"/>
</dbReference>
<evidence type="ECO:0000256" key="14">
    <source>
        <dbReference type="ARBA" id="ARBA00022737"/>
    </source>
</evidence>
<keyword evidence="15 21" id="KW-0862">Zinc</keyword>
<dbReference type="Gene3D" id="3.40.50.280">
    <property type="entry name" value="Cobalamin-binding domain"/>
    <property type="match status" value="1"/>
</dbReference>
<feature type="binding site" description="axial binding residue" evidence="22">
    <location>
        <position position="760"/>
    </location>
    <ligand>
        <name>methylcob(III)alamin</name>
        <dbReference type="ChEBI" id="CHEBI:28115"/>
    </ligand>
    <ligandPart>
        <name>Co</name>
        <dbReference type="ChEBI" id="CHEBI:27638"/>
    </ligandPart>
</feature>
<dbReference type="InterPro" id="IPR011822">
    <property type="entry name" value="MetH"/>
</dbReference>
<dbReference type="InterPro" id="IPR050554">
    <property type="entry name" value="Met_Synthase/Corrinoid"/>
</dbReference>
<dbReference type="PROSITE" id="PS50974">
    <property type="entry name" value="ADOMET_ACTIVATION"/>
    <property type="match status" value="1"/>
</dbReference>
<dbReference type="GO" id="GO:0046653">
    <property type="term" value="P:tetrahydrofolate metabolic process"/>
    <property type="evidence" value="ECO:0007669"/>
    <property type="project" value="TreeGrafter"/>
</dbReference>
<dbReference type="PROSITE" id="PS51337">
    <property type="entry name" value="B12_BINDING_NTER"/>
    <property type="match status" value="1"/>
</dbReference>
<feature type="domain" description="B12-binding" evidence="28">
    <location>
        <begin position="747"/>
        <end position="882"/>
    </location>
</feature>
<keyword evidence="10 21" id="KW-0846">Cobalamin</keyword>
<dbReference type="GO" id="GO:0008270">
    <property type="term" value="F:zinc ion binding"/>
    <property type="evidence" value="ECO:0007669"/>
    <property type="project" value="UniProtKB-UniRule"/>
</dbReference>
<evidence type="ECO:0000256" key="18">
    <source>
        <dbReference type="ARBA" id="ARBA00025552"/>
    </source>
</evidence>
<feature type="binding site" evidence="22 24">
    <location>
        <position position="248"/>
    </location>
    <ligand>
        <name>Zn(2+)</name>
        <dbReference type="ChEBI" id="CHEBI:29105"/>
    </ligand>
</feature>
<feature type="domain" description="B12-binding N-terminal" evidence="29">
    <location>
        <begin position="650"/>
        <end position="744"/>
    </location>
</feature>
<dbReference type="AlphaFoldDB" id="A0A1R4HNP0"/>
<evidence type="ECO:0000256" key="8">
    <source>
        <dbReference type="ARBA" id="ARBA00022603"/>
    </source>
</evidence>
<evidence type="ECO:0000256" key="20">
    <source>
        <dbReference type="NCBIfam" id="TIGR02082"/>
    </source>
</evidence>
<evidence type="ECO:0000259" key="27">
    <source>
        <dbReference type="PROSITE" id="PS50974"/>
    </source>
</evidence>
<dbReference type="FunFam" id="1.10.1240.10:FF:000001">
    <property type="entry name" value="Methionine synthase"/>
    <property type="match status" value="1"/>
</dbReference>
<feature type="binding site" evidence="23">
    <location>
        <position position="694"/>
    </location>
    <ligand>
        <name>methylcob(III)alamin</name>
        <dbReference type="ChEBI" id="CHEBI:28115"/>
    </ligand>
</feature>
<feature type="binding site" evidence="23">
    <location>
        <begin position="757"/>
        <end position="761"/>
    </location>
    <ligand>
        <name>methylcob(III)alamin</name>
        <dbReference type="ChEBI" id="CHEBI:28115"/>
    </ligand>
</feature>
<dbReference type="SUPFAM" id="SSF47644">
    <property type="entry name" value="Methionine synthase domain"/>
    <property type="match status" value="1"/>
</dbReference>
<keyword evidence="16 21" id="KW-0486">Methionine biosynthesis</keyword>
<proteinExistence type="inferred from homology"/>
<dbReference type="Proteomes" id="UP000196331">
    <property type="component" value="Unassembled WGS sequence"/>
</dbReference>
<dbReference type="RefSeq" id="WP_087105430.1">
    <property type="nucleotide sequence ID" value="NZ_FUKM01000003.1"/>
</dbReference>
<keyword evidence="8 21" id="KW-0489">Methyltransferase</keyword>
<keyword evidence="17 21" id="KW-0170">Cobalt</keyword>
<dbReference type="Pfam" id="PF02310">
    <property type="entry name" value="B12-binding"/>
    <property type="match status" value="1"/>
</dbReference>
<dbReference type="GO" id="GO:0005829">
    <property type="term" value="C:cytosol"/>
    <property type="evidence" value="ECO:0007669"/>
    <property type="project" value="TreeGrafter"/>
</dbReference>
<dbReference type="PANTHER" id="PTHR45833:SF1">
    <property type="entry name" value="METHIONINE SYNTHASE"/>
    <property type="match status" value="1"/>
</dbReference>
<feature type="domain" description="AdoMet activation" evidence="27">
    <location>
        <begin position="898"/>
        <end position="1231"/>
    </location>
</feature>
<dbReference type="NCBIfam" id="NF007024">
    <property type="entry name" value="PRK09490.1"/>
    <property type="match status" value="1"/>
</dbReference>
<evidence type="ECO:0000256" key="5">
    <source>
        <dbReference type="ARBA" id="ARBA00010398"/>
    </source>
</evidence>
<keyword evidence="13 21" id="KW-0479">Metal-binding</keyword>
<dbReference type="NCBIfam" id="TIGR02082">
    <property type="entry name" value="metH"/>
    <property type="match status" value="1"/>
</dbReference>
<evidence type="ECO:0000256" key="15">
    <source>
        <dbReference type="ARBA" id="ARBA00022833"/>
    </source>
</evidence>
<dbReference type="InterPro" id="IPR011005">
    <property type="entry name" value="Dihydropteroate_synth-like_sf"/>
</dbReference>
<feature type="domain" description="Hcy-binding" evidence="25">
    <location>
        <begin position="7"/>
        <end position="326"/>
    </location>
</feature>
<dbReference type="InterPro" id="IPR004223">
    <property type="entry name" value="VitB12-dep_Met_synth_activ_dom"/>
</dbReference>
<dbReference type="FunFam" id="3.20.20.20:FF:000002">
    <property type="entry name" value="Methionine synthase"/>
    <property type="match status" value="1"/>
</dbReference>
<dbReference type="PIRSF" id="PIRSF000381">
    <property type="entry name" value="MetH"/>
    <property type="match status" value="1"/>
</dbReference>
<dbReference type="InterPro" id="IPR033706">
    <property type="entry name" value="Met_synthase_B12-bd"/>
</dbReference>
<evidence type="ECO:0000256" key="12">
    <source>
        <dbReference type="ARBA" id="ARBA00022691"/>
    </source>
</evidence>
<dbReference type="GO" id="GO:0032259">
    <property type="term" value="P:methylation"/>
    <property type="evidence" value="ECO:0007669"/>
    <property type="project" value="UniProtKB-KW"/>
</dbReference>
<comment type="cofactor">
    <cofactor evidence="2 21 24">
        <name>Zn(2+)</name>
        <dbReference type="ChEBI" id="CHEBI:29105"/>
    </cofactor>
</comment>
<feature type="binding site" evidence="23">
    <location>
        <position position="948"/>
    </location>
    <ligand>
        <name>S-adenosyl-L-methionine</name>
        <dbReference type="ChEBI" id="CHEBI:59789"/>
    </ligand>
</feature>
<dbReference type="SMART" id="SM01018">
    <property type="entry name" value="B12-binding_2"/>
    <property type="match status" value="1"/>
</dbReference>
<dbReference type="InterPro" id="IPR003759">
    <property type="entry name" value="Cbl-bd_cap"/>
</dbReference>
<evidence type="ECO:0000259" key="29">
    <source>
        <dbReference type="PROSITE" id="PS51337"/>
    </source>
</evidence>
<evidence type="ECO:0000256" key="16">
    <source>
        <dbReference type="ARBA" id="ARBA00023167"/>
    </source>
</evidence>
<evidence type="ECO:0000313" key="31">
    <source>
        <dbReference type="Proteomes" id="UP000196331"/>
    </source>
</evidence>
<comment type="function">
    <text evidence="18 21">Catalyzes the transfer of a methyl group from methyl-cobalamin to homocysteine, yielding enzyme-bound cob(I)alamin and methionine. Subsequently, remethylates the cofactor using methyltetrahydrofolate.</text>
</comment>
<dbReference type="InterPro" id="IPR036589">
    <property type="entry name" value="HCY_dom_sf"/>
</dbReference>
<evidence type="ECO:0000256" key="13">
    <source>
        <dbReference type="ARBA" id="ARBA00022723"/>
    </source>
</evidence>
<evidence type="ECO:0000256" key="3">
    <source>
        <dbReference type="ARBA" id="ARBA00001956"/>
    </source>
</evidence>
<evidence type="ECO:0000256" key="1">
    <source>
        <dbReference type="ARBA" id="ARBA00001700"/>
    </source>
</evidence>
<dbReference type="EMBL" id="FUKM01000003">
    <property type="protein sequence ID" value="SJN09148.1"/>
    <property type="molecule type" value="Genomic_DNA"/>
</dbReference>
<comment type="similarity">
    <text evidence="5">Belongs to the vitamin-B12 dependent methionine synthase family.</text>
</comment>
<comment type="catalytic activity">
    <reaction evidence="1 21">
        <text>(6S)-5-methyl-5,6,7,8-tetrahydrofolate + L-homocysteine = (6S)-5,6,7,8-tetrahydrofolate + L-methionine</text>
        <dbReference type="Rhea" id="RHEA:11172"/>
        <dbReference type="ChEBI" id="CHEBI:18608"/>
        <dbReference type="ChEBI" id="CHEBI:57453"/>
        <dbReference type="ChEBI" id="CHEBI:57844"/>
        <dbReference type="ChEBI" id="CHEBI:58199"/>
        <dbReference type="EC" id="2.1.1.13"/>
    </reaction>
</comment>
<dbReference type="UniPathway" id="UPA00051">
    <property type="reaction ID" value="UER00081"/>
</dbReference>
<keyword evidence="12 21" id="KW-0949">S-adenosyl-L-methionine</keyword>
<dbReference type="FunFam" id="3.40.50.280:FF:000001">
    <property type="entry name" value="Methionine synthase"/>
    <property type="match status" value="1"/>
</dbReference>
<evidence type="ECO:0000256" key="2">
    <source>
        <dbReference type="ARBA" id="ARBA00001947"/>
    </source>
</evidence>
<evidence type="ECO:0000259" key="26">
    <source>
        <dbReference type="PROSITE" id="PS50972"/>
    </source>
</evidence>
<name>A0A1R4HNP0_9GAMM</name>
<evidence type="ECO:0000256" key="7">
    <source>
        <dbReference type="ARBA" id="ARBA00013998"/>
    </source>
</evidence>
<dbReference type="EC" id="2.1.1.13" evidence="6 20"/>
<evidence type="ECO:0000259" key="28">
    <source>
        <dbReference type="PROSITE" id="PS51332"/>
    </source>
</evidence>
<feature type="binding site" evidence="23">
    <location>
        <position position="809"/>
    </location>
    <ligand>
        <name>methylcob(III)alamin</name>
        <dbReference type="ChEBI" id="CHEBI:28115"/>
    </ligand>
</feature>
<organism evidence="30 31">
    <name type="scientific">Halomonas citrativorans</name>
    <dbReference type="NCBI Taxonomy" id="2742612"/>
    <lineage>
        <taxon>Bacteria</taxon>
        <taxon>Pseudomonadati</taxon>
        <taxon>Pseudomonadota</taxon>
        <taxon>Gammaproteobacteria</taxon>
        <taxon>Oceanospirillales</taxon>
        <taxon>Halomonadaceae</taxon>
        <taxon>Halomonas</taxon>
    </lineage>
</organism>
<evidence type="ECO:0000256" key="19">
    <source>
        <dbReference type="ARBA" id="ARBA00031040"/>
    </source>
</evidence>
<comment type="cofactor">
    <cofactor evidence="3 21 22">
        <name>methylcob(III)alamin</name>
        <dbReference type="ChEBI" id="CHEBI:28115"/>
    </cofactor>
</comment>
<dbReference type="Pfam" id="PF02965">
    <property type="entry name" value="Met_synt_B12"/>
    <property type="match status" value="1"/>
</dbReference>
<dbReference type="FunFam" id="3.20.20.330:FF:000001">
    <property type="entry name" value="Methionine synthase"/>
    <property type="match status" value="1"/>
</dbReference>
<comment type="pathway">
    <text evidence="4 21">Amino-acid biosynthesis; L-methionine biosynthesis via de novo pathway; L-methionine from L-homocysteine (MetH route): step 1/1.</text>
</comment>
<dbReference type="SUPFAM" id="SSF82282">
    <property type="entry name" value="Homocysteine S-methyltransferase"/>
    <property type="match status" value="1"/>
</dbReference>
<evidence type="ECO:0000313" key="30">
    <source>
        <dbReference type="EMBL" id="SJN09148.1"/>
    </source>
</evidence>
<protein>
    <recommendedName>
        <fullName evidence="7 20">Methionine synthase</fullName>
        <ecNumber evidence="6 20">2.1.1.13</ecNumber>
    </recommendedName>
    <alternativeName>
        <fullName evidence="19 21">5-methyltetrahydrofolate--homocysteine methyltransferase</fullName>
    </alternativeName>
</protein>
<evidence type="ECO:0000256" key="11">
    <source>
        <dbReference type="ARBA" id="ARBA00022679"/>
    </source>
</evidence>
<feature type="binding site" evidence="23">
    <location>
        <begin position="1193"/>
        <end position="1194"/>
    </location>
    <ligand>
        <name>S-adenosyl-L-methionine</name>
        <dbReference type="ChEBI" id="CHEBI:59789"/>
    </ligand>
</feature>
<dbReference type="PROSITE" id="PS51332">
    <property type="entry name" value="B12_BINDING"/>
    <property type="match status" value="1"/>
</dbReference>
<dbReference type="InterPro" id="IPR036724">
    <property type="entry name" value="Cobalamin-bd_sf"/>
</dbReference>
<dbReference type="Gene3D" id="1.10.288.10">
    <property type="entry name" value="Cobalamin-dependent Methionine Synthase, domain 2"/>
    <property type="match status" value="1"/>
</dbReference>
<feature type="binding site" evidence="23">
    <location>
        <position position="1138"/>
    </location>
    <ligand>
        <name>S-adenosyl-L-methionine</name>
        <dbReference type="ChEBI" id="CHEBI:59789"/>
    </ligand>
</feature>
<dbReference type="SUPFAM" id="SSF51717">
    <property type="entry name" value="Dihydropteroate synthetase-like"/>
    <property type="match status" value="1"/>
</dbReference>
<feature type="binding site" evidence="22 24">
    <location>
        <position position="311"/>
    </location>
    <ligand>
        <name>Zn(2+)</name>
        <dbReference type="ChEBI" id="CHEBI:29105"/>
    </ligand>
</feature>
<evidence type="ECO:0000256" key="23">
    <source>
        <dbReference type="PIRSR" id="PIRSR000381-2"/>
    </source>
</evidence>
<dbReference type="CDD" id="cd02069">
    <property type="entry name" value="methionine_synthase_B12_BD"/>
    <property type="match status" value="1"/>
</dbReference>
<dbReference type="Gene3D" id="1.10.1240.10">
    <property type="entry name" value="Methionine synthase domain"/>
    <property type="match status" value="1"/>
</dbReference>
<feature type="binding site" evidence="23">
    <location>
        <position position="805"/>
    </location>
    <ligand>
        <name>methylcob(III)alamin</name>
        <dbReference type="ChEBI" id="CHEBI:28115"/>
    </ligand>
</feature>
<keyword evidence="9 21" id="KW-0028">Amino-acid biosynthesis</keyword>
<dbReference type="GO" id="GO:0008705">
    <property type="term" value="F:methionine synthase activity"/>
    <property type="evidence" value="ECO:0007669"/>
    <property type="project" value="UniProtKB-UniRule"/>
</dbReference>
<dbReference type="InterPro" id="IPR003726">
    <property type="entry name" value="HCY_dom"/>
</dbReference>
<keyword evidence="11 21" id="KW-0808">Transferase</keyword>
<gene>
    <name evidence="30" type="ORF">CZ787_00815</name>
</gene>
<feature type="domain" description="Pterin-binding" evidence="26">
    <location>
        <begin position="357"/>
        <end position="618"/>
    </location>
</feature>
<dbReference type="SUPFAM" id="SSF56507">
    <property type="entry name" value="Methionine synthase activation domain-like"/>
    <property type="match status" value="1"/>
</dbReference>
<reference evidence="30 31" key="1">
    <citation type="submission" date="2017-02" db="EMBL/GenBank/DDBJ databases">
        <authorList>
            <person name="Dridi B."/>
        </authorList>
    </citation>
    <scope>NUCLEOTIDE SEQUENCE [LARGE SCALE GENOMIC DNA]</scope>
    <source>
        <strain evidence="30 31">JB380</strain>
    </source>
</reference>
<dbReference type="OrthoDB" id="9803687at2"/>
<accession>A0A1R4HNP0</accession>
<evidence type="ECO:0000256" key="22">
    <source>
        <dbReference type="PIRSR" id="PIRSR000381-1"/>
    </source>
</evidence>
<feature type="binding site" evidence="22 24">
    <location>
        <position position="312"/>
    </location>
    <ligand>
        <name>Zn(2+)</name>
        <dbReference type="ChEBI" id="CHEBI:29105"/>
    </ligand>
</feature>
<evidence type="ECO:0000259" key="25">
    <source>
        <dbReference type="PROSITE" id="PS50970"/>
    </source>
</evidence>